<accession>A0AAV3S2P3</accession>
<protein>
    <submittedName>
        <fullName evidence="2">Uncharacterized protein</fullName>
    </submittedName>
</protein>
<evidence type="ECO:0000313" key="3">
    <source>
        <dbReference type="Proteomes" id="UP001454036"/>
    </source>
</evidence>
<keyword evidence="3" id="KW-1185">Reference proteome</keyword>
<comment type="caution">
    <text evidence="2">The sequence shown here is derived from an EMBL/GenBank/DDBJ whole genome shotgun (WGS) entry which is preliminary data.</text>
</comment>
<evidence type="ECO:0000256" key="1">
    <source>
        <dbReference type="SAM" id="MobiDB-lite"/>
    </source>
</evidence>
<feature type="region of interest" description="Disordered" evidence="1">
    <location>
        <begin position="196"/>
        <end position="215"/>
    </location>
</feature>
<name>A0AAV3S2P3_LITER</name>
<feature type="compositionally biased region" description="Basic residues" evidence="1">
    <location>
        <begin position="1"/>
        <end position="18"/>
    </location>
</feature>
<dbReference type="AlphaFoldDB" id="A0AAV3S2P3"/>
<sequence>MGQWNRRYRVGGGRKKHYNYQQPPPSPPRTQPLPYGRSENGVPSWEIDFCYLSGVTWHKISTAKKFMLCHDSVMKWNDVGGEEAFRNAKRRYWEKINGLPCKDSSPDPEMYIGKVDWDSYIDPELMLDIDQAYFNPDDEGRSEKFYNNSKEDSSYSLARNDKNFHEEENPWDSNIVQGTSELKSCIDPWEQYAADDKNTDKGQNTWESNPVQGTGEVKSLIDPWEQYCTEKMCINNREDPWESNAVQGAEKLKSNVDPWERHCVEVDRSINKNAWRDSKDKSSLWNRGQSQNMLNSPHIRGTQLQLCADYAQTKGRGYVGYNSWSSNQKGKDFPVNASSNDRPWRDCWNNSERKFSEYANDDSRRSGFRGQNRGGRERYDGCRKREGPMQHESRNKNFKSQANDYGTSYRWRN</sequence>
<organism evidence="2 3">
    <name type="scientific">Lithospermum erythrorhizon</name>
    <name type="common">Purple gromwell</name>
    <name type="synonym">Lithospermum officinale var. erythrorhizon</name>
    <dbReference type="NCBI Taxonomy" id="34254"/>
    <lineage>
        <taxon>Eukaryota</taxon>
        <taxon>Viridiplantae</taxon>
        <taxon>Streptophyta</taxon>
        <taxon>Embryophyta</taxon>
        <taxon>Tracheophyta</taxon>
        <taxon>Spermatophyta</taxon>
        <taxon>Magnoliopsida</taxon>
        <taxon>eudicotyledons</taxon>
        <taxon>Gunneridae</taxon>
        <taxon>Pentapetalae</taxon>
        <taxon>asterids</taxon>
        <taxon>lamiids</taxon>
        <taxon>Boraginales</taxon>
        <taxon>Boraginaceae</taxon>
        <taxon>Boraginoideae</taxon>
        <taxon>Lithospermeae</taxon>
        <taxon>Lithospermum</taxon>
    </lineage>
</organism>
<feature type="compositionally biased region" description="Basic and acidic residues" evidence="1">
    <location>
        <begin position="374"/>
        <end position="395"/>
    </location>
</feature>
<dbReference type="PANTHER" id="PTHR34567">
    <property type="entry name" value="FK506-BINDING-LIKE PROTEIN"/>
    <property type="match status" value="1"/>
</dbReference>
<feature type="compositionally biased region" description="Pro residues" evidence="1">
    <location>
        <begin position="22"/>
        <end position="31"/>
    </location>
</feature>
<dbReference type="PANTHER" id="PTHR34567:SF3">
    <property type="entry name" value="FK506-BINDING-LIKE PROTEIN"/>
    <property type="match status" value="1"/>
</dbReference>
<evidence type="ECO:0000313" key="2">
    <source>
        <dbReference type="EMBL" id="GAA0187205.1"/>
    </source>
</evidence>
<feature type="region of interest" description="Disordered" evidence="1">
    <location>
        <begin position="359"/>
        <end position="413"/>
    </location>
</feature>
<reference evidence="2 3" key="1">
    <citation type="submission" date="2024-01" db="EMBL/GenBank/DDBJ databases">
        <title>The complete chloroplast genome sequence of Lithospermum erythrorhizon: insights into the phylogenetic relationship among Boraginaceae species and the maternal lineages of purple gromwells.</title>
        <authorList>
            <person name="Okada T."/>
            <person name="Watanabe K."/>
        </authorList>
    </citation>
    <scope>NUCLEOTIDE SEQUENCE [LARGE SCALE GENOMIC DNA]</scope>
</reference>
<feature type="compositionally biased region" description="Polar residues" evidence="1">
    <location>
        <begin position="201"/>
        <end position="212"/>
    </location>
</feature>
<gene>
    <name evidence="2" type="ORF">LIER_34493</name>
</gene>
<proteinExistence type="predicted"/>
<dbReference type="EMBL" id="BAABME010014476">
    <property type="protein sequence ID" value="GAA0187205.1"/>
    <property type="molecule type" value="Genomic_DNA"/>
</dbReference>
<dbReference type="Proteomes" id="UP001454036">
    <property type="component" value="Unassembled WGS sequence"/>
</dbReference>
<feature type="region of interest" description="Disordered" evidence="1">
    <location>
        <begin position="1"/>
        <end position="37"/>
    </location>
</feature>